<name>A0A0W0SD12_9GAMM</name>
<proteinExistence type="inferred from homology"/>
<dbReference type="InterPro" id="IPR007712">
    <property type="entry name" value="RelE/ParE_toxin"/>
</dbReference>
<dbReference type="PATRIC" id="fig|29422.6.peg.1914"/>
<dbReference type="GO" id="GO:0006402">
    <property type="term" value="P:mRNA catabolic process"/>
    <property type="evidence" value="ECO:0007669"/>
    <property type="project" value="TreeGrafter"/>
</dbReference>
<organism evidence="4 5">
    <name type="scientific">Legionella brunensis</name>
    <dbReference type="NCBI Taxonomy" id="29422"/>
    <lineage>
        <taxon>Bacteria</taxon>
        <taxon>Pseudomonadati</taxon>
        <taxon>Pseudomonadota</taxon>
        <taxon>Gammaproteobacteria</taxon>
        <taxon>Legionellales</taxon>
        <taxon>Legionellaceae</taxon>
        <taxon>Legionella</taxon>
    </lineage>
</organism>
<dbReference type="EC" id="3.1.-.-" evidence="4"/>
<dbReference type="STRING" id="29422.Lbru_1800"/>
<dbReference type="GO" id="GO:0006415">
    <property type="term" value="P:translational termination"/>
    <property type="evidence" value="ECO:0007669"/>
    <property type="project" value="TreeGrafter"/>
</dbReference>
<dbReference type="GO" id="GO:0016787">
    <property type="term" value="F:hydrolase activity"/>
    <property type="evidence" value="ECO:0007669"/>
    <property type="project" value="UniProtKB-KW"/>
</dbReference>
<dbReference type="InterPro" id="IPR004386">
    <property type="entry name" value="Toxin_YafQ-like"/>
</dbReference>
<dbReference type="AlphaFoldDB" id="A0A0W0SD12"/>
<evidence type="ECO:0000313" key="4">
    <source>
        <dbReference type="EMBL" id="KTC81280.1"/>
    </source>
</evidence>
<evidence type="ECO:0000256" key="1">
    <source>
        <dbReference type="ARBA" id="ARBA00022649"/>
    </source>
</evidence>
<dbReference type="EMBL" id="LNXV01000029">
    <property type="protein sequence ID" value="KTC81280.1"/>
    <property type="molecule type" value="Genomic_DNA"/>
</dbReference>
<feature type="active site" description="Proton donor" evidence="3">
    <location>
        <position position="88"/>
    </location>
</feature>
<gene>
    <name evidence="4" type="primary">yafQ</name>
    <name evidence="4" type="ORF">Lbru_1800</name>
</gene>
<dbReference type="OrthoDB" id="7030467at2"/>
<sequence length="93" mass="11046">MLELELATQFKRDLKKIVKQGKDRKLIDSIVGQLQREEPLHPKHQDHNLSGNWHGYRECHITPDWLLIYKVIKDECMQLLRLSRTGSHSDLFK</sequence>
<evidence type="ECO:0000256" key="2">
    <source>
        <dbReference type="ARBA" id="ARBA00061366"/>
    </source>
</evidence>
<comment type="caution">
    <text evidence="4">The sequence shown here is derived from an EMBL/GenBank/DDBJ whole genome shotgun (WGS) entry which is preliminary data.</text>
</comment>
<dbReference type="GO" id="GO:0004521">
    <property type="term" value="F:RNA endonuclease activity"/>
    <property type="evidence" value="ECO:0007669"/>
    <property type="project" value="TreeGrafter"/>
</dbReference>
<dbReference type="FunFam" id="3.30.2310.20:FF:000003">
    <property type="entry name" value="Type II toxin-antitoxin system YafQ family toxin"/>
    <property type="match status" value="1"/>
</dbReference>
<reference evidence="4 5" key="1">
    <citation type="submission" date="2015-11" db="EMBL/GenBank/DDBJ databases">
        <title>Genomic analysis of 38 Legionella species identifies large and diverse effector repertoires.</title>
        <authorList>
            <person name="Burstein D."/>
            <person name="Amaro F."/>
            <person name="Zusman T."/>
            <person name="Lifshitz Z."/>
            <person name="Cohen O."/>
            <person name="Gilbert J.A."/>
            <person name="Pupko T."/>
            <person name="Shuman H.A."/>
            <person name="Segal G."/>
        </authorList>
    </citation>
    <scope>NUCLEOTIDE SEQUENCE [LARGE SCALE GENOMIC DNA]</scope>
    <source>
        <strain evidence="4 5">ATCC 43878</strain>
    </source>
</reference>
<keyword evidence="4" id="KW-0378">Hydrolase</keyword>
<dbReference type="SUPFAM" id="SSF143011">
    <property type="entry name" value="RelE-like"/>
    <property type="match status" value="1"/>
</dbReference>
<evidence type="ECO:0000256" key="3">
    <source>
        <dbReference type="PIRSR" id="PIRSR006156-1"/>
    </source>
</evidence>
<accession>A0A0W0SD12</accession>
<dbReference type="Pfam" id="PF15738">
    <property type="entry name" value="YafQ_toxin"/>
    <property type="match status" value="1"/>
</dbReference>
<keyword evidence="1" id="KW-1277">Toxin-antitoxin system</keyword>
<dbReference type="PIRSF" id="PIRSF006156">
    <property type="entry name" value="YafQ"/>
    <property type="match status" value="1"/>
</dbReference>
<comment type="similarity">
    <text evidence="2">Belongs to the RelE toxin family. YafQ subfamily.</text>
</comment>
<dbReference type="NCBIfam" id="TIGR00053">
    <property type="entry name" value="YafQ family addiction module toxin"/>
    <property type="match status" value="1"/>
</dbReference>
<dbReference type="Gene3D" id="3.30.2310.20">
    <property type="entry name" value="RelE-like"/>
    <property type="match status" value="1"/>
</dbReference>
<dbReference type="Proteomes" id="UP000054742">
    <property type="component" value="Unassembled WGS sequence"/>
</dbReference>
<keyword evidence="5" id="KW-1185">Reference proteome</keyword>
<dbReference type="InterPro" id="IPR035093">
    <property type="entry name" value="RelE/ParE_toxin_dom_sf"/>
</dbReference>
<dbReference type="RefSeq" id="WP_058441828.1">
    <property type="nucleotide sequence ID" value="NZ_CAAAHU010000002.1"/>
</dbReference>
<dbReference type="PANTHER" id="PTHR40588:SF1">
    <property type="entry name" value="MRNA INTERFERASE TOXIN YAFQ"/>
    <property type="match status" value="1"/>
</dbReference>
<dbReference type="NCBIfam" id="TIGR02385">
    <property type="entry name" value="RelE_StbE"/>
    <property type="match status" value="1"/>
</dbReference>
<evidence type="ECO:0000313" key="5">
    <source>
        <dbReference type="Proteomes" id="UP000054742"/>
    </source>
</evidence>
<dbReference type="PANTHER" id="PTHR40588">
    <property type="entry name" value="MRNA INTERFERASE TOXIN YAFQ"/>
    <property type="match status" value="1"/>
</dbReference>
<protein>
    <submittedName>
        <fullName evidence="4">mRNA interferase YafQ</fullName>
        <ecNumber evidence="4">3.1.-.-</ecNumber>
    </submittedName>
</protein>